<dbReference type="Gene3D" id="3.90.199.10">
    <property type="entry name" value="Topoisomerase II, domain 5"/>
    <property type="match status" value="2"/>
</dbReference>
<feature type="domain" description="Topo IIA-type catalytic" evidence="18">
    <location>
        <begin position="30"/>
        <end position="942"/>
    </location>
</feature>
<dbReference type="InterPro" id="IPR003587">
    <property type="entry name" value="Hint_dom_N"/>
</dbReference>
<dbReference type="GO" id="GO:0006265">
    <property type="term" value="P:DNA topological change"/>
    <property type="evidence" value="ECO:0007669"/>
    <property type="project" value="UniProtKB-UniRule"/>
</dbReference>
<comment type="caution">
    <text evidence="19">The sequence shown here is derived from an EMBL/GenBank/DDBJ whole genome shotgun (WGS) entry which is preliminary data.</text>
</comment>
<dbReference type="NCBIfam" id="TIGR01445">
    <property type="entry name" value="intein_Nterm"/>
    <property type="match status" value="1"/>
</dbReference>
<dbReference type="FunFam" id="2.120.10.90:FF:000005">
    <property type="entry name" value="DNA topoisomerase 4 subunit A"/>
    <property type="match status" value="1"/>
</dbReference>
<dbReference type="SMART" id="SM00306">
    <property type="entry name" value="HintN"/>
    <property type="match status" value="1"/>
</dbReference>
<evidence type="ECO:0000256" key="1">
    <source>
        <dbReference type="ARBA" id="ARBA00000185"/>
    </source>
</evidence>
<dbReference type="GO" id="GO:0003677">
    <property type="term" value="F:DNA binding"/>
    <property type="evidence" value="ECO:0007669"/>
    <property type="project" value="UniProtKB-UniRule"/>
</dbReference>
<evidence type="ECO:0000256" key="8">
    <source>
        <dbReference type="ARBA" id="ARBA00022840"/>
    </source>
</evidence>
<evidence type="ECO:0000313" key="20">
    <source>
        <dbReference type="Proteomes" id="UP000179059"/>
    </source>
</evidence>
<gene>
    <name evidence="19" type="ORF">A2855_02750</name>
</gene>
<keyword evidence="10 15" id="KW-0799">Topoisomerase</keyword>
<evidence type="ECO:0000256" key="5">
    <source>
        <dbReference type="ARBA" id="ARBA00022490"/>
    </source>
</evidence>
<organism evidence="19 20">
    <name type="scientific">Candidatus Liptonbacteria bacterium RIFCSPHIGHO2_01_FULL_57_28</name>
    <dbReference type="NCBI Taxonomy" id="1798647"/>
    <lineage>
        <taxon>Bacteria</taxon>
        <taxon>Candidatus Liptoniibacteriota</taxon>
    </lineage>
</organism>
<dbReference type="Gene3D" id="2.170.16.10">
    <property type="entry name" value="Hedgehog/Intein (Hint) domain"/>
    <property type="match status" value="1"/>
</dbReference>
<feature type="domain" description="DOD-type homing endonuclease" evidence="17">
    <location>
        <begin position="265"/>
        <end position="407"/>
    </location>
</feature>
<comment type="catalytic activity">
    <reaction evidence="1 15">
        <text>ATP-dependent breakage, passage and rejoining of double-stranded DNA.</text>
        <dbReference type="EC" id="5.6.2.2"/>
    </reaction>
</comment>
<dbReference type="Pfam" id="PF03989">
    <property type="entry name" value="DNA_gyraseA_C"/>
    <property type="match status" value="6"/>
</dbReference>
<dbReference type="PANTHER" id="PTHR43493">
    <property type="entry name" value="DNA GYRASE/TOPOISOMERASE SUBUNIT A"/>
    <property type="match status" value="1"/>
</dbReference>
<reference evidence="19 20" key="1">
    <citation type="journal article" date="2016" name="Nat. Commun.">
        <title>Thousands of microbial genomes shed light on interconnected biogeochemical processes in an aquifer system.</title>
        <authorList>
            <person name="Anantharaman K."/>
            <person name="Brown C.T."/>
            <person name="Hug L.A."/>
            <person name="Sharon I."/>
            <person name="Castelle C.J."/>
            <person name="Probst A.J."/>
            <person name="Thomas B.C."/>
            <person name="Singh A."/>
            <person name="Wilkins M.J."/>
            <person name="Karaoz U."/>
            <person name="Brodie E.L."/>
            <person name="Williams K.H."/>
            <person name="Hubbard S.S."/>
            <person name="Banfield J.F."/>
        </authorList>
    </citation>
    <scope>NUCLEOTIDE SEQUENCE [LARGE SCALE GENOMIC DNA]</scope>
</reference>
<evidence type="ECO:0000256" key="15">
    <source>
        <dbReference type="PROSITE-ProRule" id="PRU01384"/>
    </source>
</evidence>
<dbReference type="PRINTS" id="PR00379">
    <property type="entry name" value="INTEIN"/>
</dbReference>
<evidence type="ECO:0000256" key="12">
    <source>
        <dbReference type="ARBA" id="ARBA00023235"/>
    </source>
</evidence>
<dbReference type="InterPro" id="IPR004860">
    <property type="entry name" value="LAGLIDADG_dom"/>
</dbReference>
<evidence type="ECO:0000256" key="10">
    <source>
        <dbReference type="ARBA" id="ARBA00023029"/>
    </source>
</evidence>
<dbReference type="SUPFAM" id="SSF101904">
    <property type="entry name" value="GyrA/ParC C-terminal domain-like"/>
    <property type="match status" value="1"/>
</dbReference>
<dbReference type="Proteomes" id="UP000179059">
    <property type="component" value="Unassembled WGS sequence"/>
</dbReference>
<dbReference type="FunFam" id="3.30.1360.40:FF:000002">
    <property type="entry name" value="DNA gyrase subunit A"/>
    <property type="match status" value="1"/>
</dbReference>
<dbReference type="InterPro" id="IPR030934">
    <property type="entry name" value="Intein_C"/>
</dbReference>
<evidence type="ECO:0000256" key="6">
    <source>
        <dbReference type="ARBA" id="ARBA00022741"/>
    </source>
</evidence>
<dbReference type="InterPro" id="IPR013760">
    <property type="entry name" value="Topo_IIA-like_dom_sf"/>
</dbReference>
<dbReference type="SUPFAM" id="SSF56719">
    <property type="entry name" value="Type II DNA topoisomerase"/>
    <property type="match status" value="2"/>
</dbReference>
<dbReference type="Gene3D" id="2.120.10.90">
    <property type="entry name" value="DNA gyrase/topoisomerase IV, subunit A, C-terminal"/>
    <property type="match status" value="1"/>
</dbReference>
<dbReference type="Pfam" id="PF00521">
    <property type="entry name" value="DNA_topoisoIV"/>
    <property type="match status" value="2"/>
</dbReference>
<dbReference type="InterPro" id="IPR013757">
    <property type="entry name" value="Topo_IIA_A_a_sf"/>
</dbReference>
<dbReference type="Gene3D" id="3.30.1360.40">
    <property type="match status" value="1"/>
</dbReference>
<keyword evidence="5" id="KW-0963">Cytoplasm</keyword>
<dbReference type="InterPro" id="IPR003586">
    <property type="entry name" value="Hint_dom_C"/>
</dbReference>
<evidence type="ECO:0000256" key="7">
    <source>
        <dbReference type="ARBA" id="ARBA00022813"/>
    </source>
</evidence>
<accession>A0A1G2CA25</accession>
<feature type="active site" description="O-(5'-phospho-DNA)-tyrosine intermediate" evidence="15">
    <location>
        <position position="118"/>
    </location>
</feature>
<evidence type="ECO:0000256" key="4">
    <source>
        <dbReference type="ARBA" id="ARBA00012895"/>
    </source>
</evidence>
<dbReference type="AlphaFoldDB" id="A0A1G2CA25"/>
<evidence type="ECO:0000313" key="19">
    <source>
        <dbReference type="EMBL" id="OGY97639.1"/>
    </source>
</evidence>
<dbReference type="InterPro" id="IPR013758">
    <property type="entry name" value="Topo_IIA_A/C_ab"/>
</dbReference>
<keyword evidence="7" id="KW-0068">Autocatalytic cleavage</keyword>
<evidence type="ECO:0000256" key="3">
    <source>
        <dbReference type="ARBA" id="ARBA00008263"/>
    </source>
</evidence>
<dbReference type="EMBL" id="MHKX01000028">
    <property type="protein sequence ID" value="OGY97639.1"/>
    <property type="molecule type" value="Genomic_DNA"/>
</dbReference>
<dbReference type="Pfam" id="PF14528">
    <property type="entry name" value="LAGLIDADG_3"/>
    <property type="match status" value="1"/>
</dbReference>
<evidence type="ECO:0000259" key="18">
    <source>
        <dbReference type="PROSITE" id="PS52040"/>
    </source>
</evidence>
<dbReference type="PROSITE" id="PS50819">
    <property type="entry name" value="INTEIN_ENDONUCLEASE"/>
    <property type="match status" value="1"/>
</dbReference>
<dbReference type="InterPro" id="IPR036844">
    <property type="entry name" value="Hint_dom_sf"/>
</dbReference>
<dbReference type="SUPFAM" id="SSF51294">
    <property type="entry name" value="Hedgehog/intein (Hint) domain"/>
    <property type="match status" value="1"/>
</dbReference>
<dbReference type="GO" id="GO:0003918">
    <property type="term" value="F:DNA topoisomerase type II (double strand cut, ATP-hydrolyzing) activity"/>
    <property type="evidence" value="ECO:0007669"/>
    <property type="project" value="UniProtKB-EC"/>
</dbReference>
<evidence type="ECO:0000256" key="13">
    <source>
        <dbReference type="ARBA" id="ARBA00026190"/>
    </source>
</evidence>
<dbReference type="InterPro" id="IPR006141">
    <property type="entry name" value="Intein_N"/>
</dbReference>
<dbReference type="InterPro" id="IPR004042">
    <property type="entry name" value="Intein_endonuc_central"/>
</dbReference>
<keyword evidence="11 15" id="KW-0238">DNA-binding</keyword>
<dbReference type="CDD" id="cd00187">
    <property type="entry name" value="TOP4c"/>
    <property type="match status" value="1"/>
</dbReference>
<dbReference type="GO" id="GO:0005524">
    <property type="term" value="F:ATP binding"/>
    <property type="evidence" value="ECO:0007669"/>
    <property type="project" value="UniProtKB-KW"/>
</dbReference>
<dbReference type="GO" id="GO:0005737">
    <property type="term" value="C:cytoplasm"/>
    <property type="evidence" value="ECO:0007669"/>
    <property type="project" value="TreeGrafter"/>
</dbReference>
<dbReference type="PANTHER" id="PTHR43493:SF5">
    <property type="entry name" value="DNA GYRASE SUBUNIT A, CHLOROPLASTIC_MITOCHONDRIAL"/>
    <property type="match status" value="1"/>
</dbReference>
<proteinExistence type="inferred from homology"/>
<sequence length="1253" mass="139783">MGDIEKREITSELSQSYLDYAMSVIVSRALPDVRDGLKPVHRRILWDMWNTGLTHSAKFRKSANVVGSTMGQYHPHGDTAIYDAMVRMTQDFSLRYPLIAGQGNFGNIDGDNAAAMRYCVSGDTLVATERGLEKIKDITNGGGDNEEKIDIKVLSKERQIHRASKWFDSGEHPTLKVITGRGYSIEGSYNHPLLTWRRDAGSAPRFAWKTMDKLVLGDVLVLDRTADLLWPEEELDLRPFYPQDLGPRVQRKILPARLNTSLAFILGALAAEGNVNKNKIEFCNSDPEFLELFRFHWGVVFPDCRLHYFERAPSSYGKKNYARFEVHSGHVIAFLRNLGLLPVLSAQKDIPATILRSPKGVAAAFLRAYFEGDGTITNSGRMTELSTCSVSEHLLANIQVLLLRFGITAAKRWDAHRHIHKLYVRGLDNYKIFSADINFAAPRKRGKLAEVIRHLFKTSSLSDYVPFLAPFVRSLPIPEGGRDLIMRHNFDRYSTLKTHGEAIATAISQTTNVDLMPMIETLLRDHCLFDPIESIASAGIQRVYSIKVESRCHSFIANGFVNHNTEARLARVSDEMLSDIEKETVDWMPNYDGARMEPKVLPAKLPNLLLNGTLGIAVGMATSIPPHNLIEISDAILHLAADSEATNDDLLKYVQGPDFPTGGVIFDKKAIREAYASGRGSVEVRAKTEVAERKKGQYDIVVTEIPYQVNKSELVKEIAELVQAKKVEGIKDLRDESDREGLRIVIELKNDVPAQRILNQLFKHTNLQKDFHFNMIALTKGIEPRLLSLKDVLTEYLAHRKEVVRKRTAFDLKKAEERAHILEGLAKALNSIDKIIATIKKSADRDAARANLMKNFKFTEVQANAILEMKLATLANLEREKIESELKEKLALIKELNLILKSPAKMLKVITDEVAELKKIYGDARRTQVVAAGITEIADEDLIPAEDAMITLSASGYVKRMPPDLFTAQHRGGKGLIGSEVGEEDFLTQFVRAHSHDDILFFTDRGRVFQTKVYEIPPASRTAKGRAIHNFLDLSTDETIEAIVTYGKEKKGSGFLVMVTANGVIKKTPLTDFANIRRNGIIAIKLAKGDRLKWVRRSSGKDQMILATEKGQSIRFKEAQVRSMGRAAAGIRAVKLRAGDHVAGFDLINEETAKDAQLFVVMANGFGKRTPLKEYKVQNRGGSGIRTANVTPKTGIVIAGRVIADEKELFALSAKGQVIRTDLESVRMTGRAAQGVRIMNVKDKDKLAAIVIV</sequence>
<dbReference type="PROSITE" id="PS50818">
    <property type="entry name" value="INTEIN_C_TER"/>
    <property type="match status" value="1"/>
</dbReference>
<dbReference type="Pfam" id="PF14890">
    <property type="entry name" value="Intein_splicing"/>
    <property type="match status" value="1"/>
</dbReference>
<feature type="coiled-coil region" evidence="16">
    <location>
        <begin position="867"/>
        <end position="899"/>
    </location>
</feature>
<keyword evidence="6" id="KW-0547">Nucleotide-binding</keyword>
<dbReference type="Gene3D" id="1.10.268.10">
    <property type="entry name" value="Topoisomerase, domain 3"/>
    <property type="match status" value="1"/>
</dbReference>
<evidence type="ECO:0000256" key="11">
    <source>
        <dbReference type="ARBA" id="ARBA00023125"/>
    </source>
</evidence>
<keyword evidence="8" id="KW-0067">ATP-binding</keyword>
<evidence type="ECO:0000256" key="16">
    <source>
        <dbReference type="SAM" id="Coils"/>
    </source>
</evidence>
<dbReference type="SMART" id="SM00305">
    <property type="entry name" value="HintC"/>
    <property type="match status" value="1"/>
</dbReference>
<dbReference type="PROSITE" id="PS50817">
    <property type="entry name" value="INTEIN_N_TER"/>
    <property type="match status" value="1"/>
</dbReference>
<evidence type="ECO:0000256" key="9">
    <source>
        <dbReference type="ARBA" id="ARBA00023000"/>
    </source>
</evidence>
<dbReference type="GO" id="GO:0009330">
    <property type="term" value="C:DNA topoisomerase type II (double strand cut, ATP-hydrolyzing) complex"/>
    <property type="evidence" value="ECO:0007669"/>
    <property type="project" value="TreeGrafter"/>
</dbReference>
<dbReference type="InterPro" id="IPR050220">
    <property type="entry name" value="Type_II_DNA_Topoisomerases"/>
</dbReference>
<name>A0A1G2CA25_9BACT</name>
<dbReference type="Gene3D" id="3.10.28.10">
    <property type="entry name" value="Homing endonucleases"/>
    <property type="match status" value="1"/>
</dbReference>
<dbReference type="GO" id="GO:0004519">
    <property type="term" value="F:endonuclease activity"/>
    <property type="evidence" value="ECO:0007669"/>
    <property type="project" value="InterPro"/>
</dbReference>
<dbReference type="SMART" id="SM00434">
    <property type="entry name" value="TOP4c"/>
    <property type="match status" value="1"/>
</dbReference>
<comment type="similarity">
    <text evidence="3">Belongs to the type II topoisomerase GyrA/ParC subunit family.</text>
</comment>
<evidence type="ECO:0000256" key="2">
    <source>
        <dbReference type="ARBA" id="ARBA00001978"/>
    </source>
</evidence>
<dbReference type="EC" id="5.6.2.2" evidence="4"/>
<evidence type="ECO:0000256" key="14">
    <source>
        <dbReference type="ARBA" id="ARBA00063644"/>
    </source>
</evidence>
<dbReference type="InterPro" id="IPR035516">
    <property type="entry name" value="Gyrase/topoIV_suA_C"/>
</dbReference>
<dbReference type="FunFam" id="1.10.268.10:FF:000001">
    <property type="entry name" value="DNA gyrase subunit A"/>
    <property type="match status" value="1"/>
</dbReference>
<dbReference type="InterPro" id="IPR006142">
    <property type="entry name" value="INTEIN"/>
</dbReference>
<protein>
    <recommendedName>
        <fullName evidence="13">DNA gyrase subunit A</fullName>
        <ecNumber evidence="4">5.6.2.2</ecNumber>
    </recommendedName>
</protein>
<dbReference type="InterPro" id="IPR027434">
    <property type="entry name" value="Homing_endonucl"/>
</dbReference>
<comment type="subunit">
    <text evidence="14">Heterotetramer composed of ParC and ParE.</text>
</comment>
<keyword evidence="16" id="KW-0175">Coiled coil</keyword>
<dbReference type="InterPro" id="IPR006691">
    <property type="entry name" value="GyrA/parC_rep"/>
</dbReference>
<dbReference type="NCBIfam" id="TIGR01443">
    <property type="entry name" value="intein_Cterm"/>
    <property type="match status" value="1"/>
</dbReference>
<keyword evidence="9" id="KW-0651">Protein splicing</keyword>
<dbReference type="InterPro" id="IPR002205">
    <property type="entry name" value="Topo_IIA_dom_A"/>
</dbReference>
<dbReference type="STRING" id="1798647.A2855_02750"/>
<evidence type="ECO:0000259" key="17">
    <source>
        <dbReference type="PROSITE" id="PS50819"/>
    </source>
</evidence>
<dbReference type="PROSITE" id="PS52040">
    <property type="entry name" value="TOPO_IIA"/>
    <property type="match status" value="1"/>
</dbReference>
<dbReference type="CDD" id="cd00081">
    <property type="entry name" value="Hint"/>
    <property type="match status" value="1"/>
</dbReference>
<dbReference type="SUPFAM" id="SSF55608">
    <property type="entry name" value="Homing endonucleases"/>
    <property type="match status" value="1"/>
</dbReference>
<dbReference type="GO" id="GO:0016539">
    <property type="term" value="P:intein-mediated protein splicing"/>
    <property type="evidence" value="ECO:0007669"/>
    <property type="project" value="InterPro"/>
</dbReference>
<comment type="function">
    <text evidence="2">A type II topoisomerase that negatively supercoils closed circular double-stranded (ds) DNA in an ATP-dependent manner to modulate DNA topology and maintain chromosomes in an underwound state. Negative supercoiling favors strand separation, and DNA replication, transcription, recombination and repair, all of which involve strand separation. Also able to catalyze the interconversion of other topological isomers of dsDNA rings, including catenanes and knotted rings. Type II topoisomerases break and join 2 DNA strands simultaneously in an ATP-dependent manner.</text>
</comment>
<keyword evidence="12 15" id="KW-0413">Isomerase</keyword>